<name>A0ACA9PJ88_9GLOM</name>
<comment type="caution">
    <text evidence="1">The sequence shown here is derived from an EMBL/GenBank/DDBJ whole genome shotgun (WGS) entry which is preliminary data.</text>
</comment>
<evidence type="ECO:0000313" key="2">
    <source>
        <dbReference type="Proteomes" id="UP000789366"/>
    </source>
</evidence>
<protein>
    <submittedName>
        <fullName evidence="1">16973_t:CDS:1</fullName>
    </submittedName>
</protein>
<sequence length="64" mass="7261">NAYTTINVSSDAFWPEHNCNQISSQLDLVIIVIKKLGFPQQRAKARAFATQVEYYFLDPKNEAG</sequence>
<dbReference type="Proteomes" id="UP000789366">
    <property type="component" value="Unassembled WGS sequence"/>
</dbReference>
<accession>A0ACA9PJ88</accession>
<feature type="non-terminal residue" evidence="1">
    <location>
        <position position="1"/>
    </location>
</feature>
<gene>
    <name evidence="1" type="ORF">SPELUC_LOCUS11831</name>
</gene>
<reference evidence="1" key="1">
    <citation type="submission" date="2021-06" db="EMBL/GenBank/DDBJ databases">
        <authorList>
            <person name="Kallberg Y."/>
            <person name="Tangrot J."/>
            <person name="Rosling A."/>
        </authorList>
    </citation>
    <scope>NUCLEOTIDE SEQUENCE</scope>
    <source>
        <strain evidence="1">28 12/20/2015</strain>
    </source>
</reference>
<proteinExistence type="predicted"/>
<evidence type="ECO:0000313" key="1">
    <source>
        <dbReference type="EMBL" id="CAG8711258.1"/>
    </source>
</evidence>
<feature type="non-terminal residue" evidence="1">
    <location>
        <position position="64"/>
    </location>
</feature>
<organism evidence="1 2">
    <name type="scientific">Cetraspora pellucida</name>
    <dbReference type="NCBI Taxonomy" id="1433469"/>
    <lineage>
        <taxon>Eukaryota</taxon>
        <taxon>Fungi</taxon>
        <taxon>Fungi incertae sedis</taxon>
        <taxon>Mucoromycota</taxon>
        <taxon>Glomeromycotina</taxon>
        <taxon>Glomeromycetes</taxon>
        <taxon>Diversisporales</taxon>
        <taxon>Gigasporaceae</taxon>
        <taxon>Cetraspora</taxon>
    </lineage>
</organism>
<dbReference type="EMBL" id="CAJVPW010026085">
    <property type="protein sequence ID" value="CAG8711258.1"/>
    <property type="molecule type" value="Genomic_DNA"/>
</dbReference>
<keyword evidence="2" id="KW-1185">Reference proteome</keyword>